<gene>
    <name evidence="4" type="ORF">V7S43_004255</name>
</gene>
<accession>A0ABD3FVW9</accession>
<dbReference type="PANTHER" id="PTHR44324">
    <property type="entry name" value="WD40 REPEAT DOMAIN 95"/>
    <property type="match status" value="1"/>
</dbReference>
<dbReference type="EMBL" id="JBIMZQ010000006">
    <property type="protein sequence ID" value="KAL3671073.1"/>
    <property type="molecule type" value="Genomic_DNA"/>
</dbReference>
<proteinExistence type="predicted"/>
<evidence type="ECO:0000256" key="1">
    <source>
        <dbReference type="ARBA" id="ARBA00022737"/>
    </source>
</evidence>
<evidence type="ECO:0000256" key="2">
    <source>
        <dbReference type="ARBA" id="ARBA00022837"/>
    </source>
</evidence>
<name>A0ABD3FVW9_9STRA</name>
<dbReference type="InterPro" id="IPR018247">
    <property type="entry name" value="EF_Hand_1_Ca_BS"/>
</dbReference>
<dbReference type="InterPro" id="IPR011992">
    <property type="entry name" value="EF-hand-dom_pair"/>
</dbReference>
<dbReference type="AlphaFoldDB" id="A0ABD3FVW9"/>
<feature type="domain" description="EF-hand" evidence="3">
    <location>
        <begin position="53"/>
        <end position="88"/>
    </location>
</feature>
<dbReference type="InterPro" id="IPR051242">
    <property type="entry name" value="WD-EF-hand_domain"/>
</dbReference>
<dbReference type="PROSITE" id="PS00018">
    <property type="entry name" value="EF_HAND_1"/>
    <property type="match status" value="1"/>
</dbReference>
<dbReference type="PANTHER" id="PTHR44324:SF4">
    <property type="entry name" value="WD40 REPEAT DOMAIN 95"/>
    <property type="match status" value="1"/>
</dbReference>
<organism evidence="4 5">
    <name type="scientific">Phytophthora oleae</name>
    <dbReference type="NCBI Taxonomy" id="2107226"/>
    <lineage>
        <taxon>Eukaryota</taxon>
        <taxon>Sar</taxon>
        <taxon>Stramenopiles</taxon>
        <taxon>Oomycota</taxon>
        <taxon>Peronosporomycetes</taxon>
        <taxon>Peronosporales</taxon>
        <taxon>Peronosporaceae</taxon>
        <taxon>Phytophthora</taxon>
    </lineage>
</organism>
<dbReference type="InterPro" id="IPR002048">
    <property type="entry name" value="EF_hand_dom"/>
</dbReference>
<sequence>MALPRTKKRSGTVFSRDEIGVEQLQSLKERFADGDLTEKEFVSLFREIVDASLSETQLTELFQKIDANSDGTVDWDELTNVRCKLTQFLLFS</sequence>
<protein>
    <recommendedName>
        <fullName evidence="3">EF-hand domain-containing protein</fullName>
    </recommendedName>
</protein>
<keyword evidence="1" id="KW-0677">Repeat</keyword>
<reference evidence="4 5" key="1">
    <citation type="submission" date="2024-09" db="EMBL/GenBank/DDBJ databases">
        <title>Genome sequencing and assembly of Phytophthora oleae, isolate VK10A, causative agent of rot of olive drupes.</title>
        <authorList>
            <person name="Conti Taguali S."/>
            <person name="Riolo M."/>
            <person name="La Spada F."/>
            <person name="Cacciola S.O."/>
            <person name="Dionisio G."/>
        </authorList>
    </citation>
    <scope>NUCLEOTIDE SEQUENCE [LARGE SCALE GENOMIC DNA]</scope>
    <source>
        <strain evidence="4 5">VK10A</strain>
    </source>
</reference>
<comment type="caution">
    <text evidence="4">The sequence shown here is derived from an EMBL/GenBank/DDBJ whole genome shotgun (WGS) entry which is preliminary data.</text>
</comment>
<dbReference type="PROSITE" id="PS50222">
    <property type="entry name" value="EF_HAND_2"/>
    <property type="match status" value="1"/>
</dbReference>
<evidence type="ECO:0000313" key="5">
    <source>
        <dbReference type="Proteomes" id="UP001632037"/>
    </source>
</evidence>
<evidence type="ECO:0000313" key="4">
    <source>
        <dbReference type="EMBL" id="KAL3671073.1"/>
    </source>
</evidence>
<dbReference type="Gene3D" id="1.10.238.10">
    <property type="entry name" value="EF-hand"/>
    <property type="match status" value="1"/>
</dbReference>
<keyword evidence="5" id="KW-1185">Reference proteome</keyword>
<evidence type="ECO:0000259" key="3">
    <source>
        <dbReference type="PROSITE" id="PS50222"/>
    </source>
</evidence>
<dbReference type="Proteomes" id="UP001632037">
    <property type="component" value="Unassembled WGS sequence"/>
</dbReference>
<keyword evidence="2" id="KW-0106">Calcium</keyword>
<dbReference type="Pfam" id="PF13499">
    <property type="entry name" value="EF-hand_7"/>
    <property type="match status" value="1"/>
</dbReference>
<dbReference type="SUPFAM" id="SSF47473">
    <property type="entry name" value="EF-hand"/>
    <property type="match status" value="1"/>
</dbReference>